<comment type="catalytic activity">
    <reaction evidence="9 10">
        <text>(R)-pantoate + NADP(+) = 2-dehydropantoate + NADPH + H(+)</text>
        <dbReference type="Rhea" id="RHEA:16233"/>
        <dbReference type="ChEBI" id="CHEBI:11561"/>
        <dbReference type="ChEBI" id="CHEBI:15378"/>
        <dbReference type="ChEBI" id="CHEBI:15980"/>
        <dbReference type="ChEBI" id="CHEBI:57783"/>
        <dbReference type="ChEBI" id="CHEBI:58349"/>
        <dbReference type="EC" id="1.1.1.169"/>
    </reaction>
</comment>
<evidence type="ECO:0000256" key="7">
    <source>
        <dbReference type="ARBA" id="ARBA00023002"/>
    </source>
</evidence>
<evidence type="ECO:0000256" key="3">
    <source>
        <dbReference type="ARBA" id="ARBA00013014"/>
    </source>
</evidence>
<dbReference type="Proteomes" id="UP001309705">
    <property type="component" value="Unassembled WGS sequence"/>
</dbReference>
<dbReference type="InterPro" id="IPR051402">
    <property type="entry name" value="KPR-Related"/>
</dbReference>
<dbReference type="SUPFAM" id="SSF48179">
    <property type="entry name" value="6-phosphogluconate dehydrogenase C-terminal domain-like"/>
    <property type="match status" value="1"/>
</dbReference>
<evidence type="ECO:0000256" key="2">
    <source>
        <dbReference type="ARBA" id="ARBA00007870"/>
    </source>
</evidence>
<keyword evidence="7 10" id="KW-0560">Oxidoreductase</keyword>
<dbReference type="InterPro" id="IPR003710">
    <property type="entry name" value="ApbA"/>
</dbReference>
<dbReference type="NCBIfam" id="TIGR00745">
    <property type="entry name" value="apbA_panE"/>
    <property type="match status" value="1"/>
</dbReference>
<reference evidence="13 14" key="1">
    <citation type="journal article" date="2017" name="Int. J. Syst. Evol. Microbiol.">
        <title>Brenneria populi subsp. brevivirga subsp. nov. isolated from symptomatic bark of Populus x euramericana canker, and description of Brenneria populi subsp. populi subsp. nov.</title>
        <authorList>
            <person name="Zheng M.H."/>
            <person name="Piao C.G."/>
            <person name="Xue H."/>
            <person name="Guo M.W."/>
            <person name="Li Y."/>
        </authorList>
    </citation>
    <scope>NUCLEOTIDE SEQUENCE [LARGE SCALE GENOMIC DNA]</scope>
    <source>
        <strain evidence="13 14">D9-5</strain>
    </source>
</reference>
<feature type="domain" description="Ketopantoate reductase N-terminal" evidence="11">
    <location>
        <begin position="3"/>
        <end position="151"/>
    </location>
</feature>
<evidence type="ECO:0000313" key="13">
    <source>
        <dbReference type="EMBL" id="MEC5343490.1"/>
    </source>
</evidence>
<dbReference type="InterPro" id="IPR013328">
    <property type="entry name" value="6PGD_dom2"/>
</dbReference>
<evidence type="ECO:0000313" key="14">
    <source>
        <dbReference type="Proteomes" id="UP001309705"/>
    </source>
</evidence>
<dbReference type="Pfam" id="PF02558">
    <property type="entry name" value="ApbA"/>
    <property type="match status" value="1"/>
</dbReference>
<dbReference type="PANTHER" id="PTHR21708">
    <property type="entry name" value="PROBABLE 2-DEHYDROPANTOATE 2-REDUCTASE"/>
    <property type="match status" value="1"/>
</dbReference>
<comment type="pathway">
    <text evidence="1 10">Cofactor biosynthesis; (R)-pantothenate biosynthesis; (R)-pantoate from 3-methyl-2-oxobutanoate: step 2/2.</text>
</comment>
<dbReference type="InterPro" id="IPR008927">
    <property type="entry name" value="6-PGluconate_DH-like_C_sf"/>
</dbReference>
<evidence type="ECO:0000256" key="1">
    <source>
        <dbReference type="ARBA" id="ARBA00004994"/>
    </source>
</evidence>
<evidence type="ECO:0000256" key="9">
    <source>
        <dbReference type="ARBA" id="ARBA00048793"/>
    </source>
</evidence>
<name>A0ABU6JSD3_9GAMM</name>
<keyword evidence="14" id="KW-1185">Reference proteome</keyword>
<dbReference type="InterPro" id="IPR013752">
    <property type="entry name" value="KPA_reductase"/>
</dbReference>
<keyword evidence="5 10" id="KW-0566">Pantothenate biosynthesis</keyword>
<dbReference type="EC" id="1.1.1.169" evidence="3 10"/>
<proteinExistence type="inferred from homology"/>
<dbReference type="InterPro" id="IPR013332">
    <property type="entry name" value="KPR_N"/>
</dbReference>
<evidence type="ECO:0000256" key="6">
    <source>
        <dbReference type="ARBA" id="ARBA00022857"/>
    </source>
</evidence>
<evidence type="ECO:0000256" key="5">
    <source>
        <dbReference type="ARBA" id="ARBA00022655"/>
    </source>
</evidence>
<feature type="domain" description="Ketopantoate reductase C-terminal" evidence="12">
    <location>
        <begin position="177"/>
        <end position="300"/>
    </location>
</feature>
<dbReference type="EMBL" id="JAYWTM010000011">
    <property type="protein sequence ID" value="MEC5343490.1"/>
    <property type="molecule type" value="Genomic_DNA"/>
</dbReference>
<sequence length="308" mass="33272">MRVLVVGAGATGGFFGARLAQAGRDVTFLLREKRADEVRKTGLQLISPHGDFSFQPNVILAKDLNPTFDLILLTVKSYALAAALEDIAPAIGAGTAIMPILNGMRHLGVIRERFGAEAPIGALCRVDATLDENGYIRQLSAIQQIVYGEISGKKTPRIQQIDALFQNIGVAAKLSDDIMRDMWEKWLFLSSLGAIACLMRGNIGQVAAAEGGKAFATALIHEVAATMKASGYVERRETVDGIIRALTDENSRQTSSMYRDMMAGLPVEADQIIGHLVSLAASHRLHTPLLNAAYTRLAVYQRNRVNAG</sequence>
<dbReference type="Gene3D" id="1.10.1040.10">
    <property type="entry name" value="N-(1-d-carboxylethyl)-l-norvaline Dehydrogenase, domain 2"/>
    <property type="match status" value="1"/>
</dbReference>
<dbReference type="RefSeq" id="WP_327618442.1">
    <property type="nucleotide sequence ID" value="NZ_JAYWTM010000011.1"/>
</dbReference>
<evidence type="ECO:0000259" key="12">
    <source>
        <dbReference type="Pfam" id="PF08546"/>
    </source>
</evidence>
<protein>
    <recommendedName>
        <fullName evidence="4 10">2-dehydropantoate 2-reductase</fullName>
        <ecNumber evidence="3 10">1.1.1.169</ecNumber>
    </recommendedName>
    <alternativeName>
        <fullName evidence="8 10">Ketopantoate reductase</fullName>
    </alternativeName>
</protein>
<keyword evidence="6 10" id="KW-0521">NADP</keyword>
<dbReference type="SUPFAM" id="SSF51735">
    <property type="entry name" value="NAD(P)-binding Rossmann-fold domains"/>
    <property type="match status" value="1"/>
</dbReference>
<comment type="function">
    <text evidence="10">Catalyzes the NADPH-dependent reduction of ketopantoate into pantoic acid.</text>
</comment>
<gene>
    <name evidence="13" type="ORF">VSX58_12890</name>
</gene>
<comment type="caution">
    <text evidence="13">The sequence shown here is derived from an EMBL/GenBank/DDBJ whole genome shotgun (WGS) entry which is preliminary data.</text>
</comment>
<dbReference type="PANTHER" id="PTHR21708:SF26">
    <property type="entry name" value="2-DEHYDROPANTOATE 2-REDUCTASE"/>
    <property type="match status" value="1"/>
</dbReference>
<evidence type="ECO:0000256" key="4">
    <source>
        <dbReference type="ARBA" id="ARBA00019465"/>
    </source>
</evidence>
<organism evidence="13 14">
    <name type="scientific">Brenneria populi</name>
    <dbReference type="NCBI Taxonomy" id="1505588"/>
    <lineage>
        <taxon>Bacteria</taxon>
        <taxon>Pseudomonadati</taxon>
        <taxon>Pseudomonadota</taxon>
        <taxon>Gammaproteobacteria</taxon>
        <taxon>Enterobacterales</taxon>
        <taxon>Pectobacteriaceae</taxon>
        <taxon>Brenneria</taxon>
    </lineage>
</organism>
<dbReference type="Pfam" id="PF08546">
    <property type="entry name" value="ApbA_C"/>
    <property type="match status" value="1"/>
</dbReference>
<dbReference type="Gene3D" id="3.40.50.720">
    <property type="entry name" value="NAD(P)-binding Rossmann-like Domain"/>
    <property type="match status" value="1"/>
</dbReference>
<dbReference type="InterPro" id="IPR036291">
    <property type="entry name" value="NAD(P)-bd_dom_sf"/>
</dbReference>
<evidence type="ECO:0000256" key="10">
    <source>
        <dbReference type="RuleBase" id="RU362068"/>
    </source>
</evidence>
<evidence type="ECO:0000259" key="11">
    <source>
        <dbReference type="Pfam" id="PF02558"/>
    </source>
</evidence>
<comment type="similarity">
    <text evidence="2 10">Belongs to the ketopantoate reductase family.</text>
</comment>
<evidence type="ECO:0000256" key="8">
    <source>
        <dbReference type="ARBA" id="ARBA00032024"/>
    </source>
</evidence>
<accession>A0ABU6JSD3</accession>